<proteinExistence type="predicted"/>
<name>A0AAN6RI97_9PLEO</name>
<dbReference type="EMBL" id="WVTA01000008">
    <property type="protein sequence ID" value="KAK3208222.1"/>
    <property type="molecule type" value="Genomic_DNA"/>
</dbReference>
<sequence>MSKPQVLIIGCGAVGLLQGYYLSSGADITYLVRPGRKPAFVGPKHLYSYKDDQLYTFSNYRLVDSIEEISGETFTFVLDTLDGNTAQSEGGTATIAAVGNLINEKQNSGCFVVYAGIGLDIESHYTRVMRIESTRLFSFVSMLVHQPTPRISIPDEADRSLTAKADLLFAYLDVNVGVIAFDTQPQLTTKLESIYNTNGKLVVQRVPAFVAPWFMSINMLHFMTWKIDGYRPFEYLRGNTELWSLMVRAQTEILSLPRFGWTGWVLSFVVKSWAAEKLNTPLINGAKPMKLEEFNAFHHGRKVVKQDIRALEDLEKEGEKVAYICLVPKESFKTKFYTELSKEDFSASASDYVRSTS</sequence>
<evidence type="ECO:0000313" key="1">
    <source>
        <dbReference type="EMBL" id="KAK3208222.1"/>
    </source>
</evidence>
<reference evidence="1 2" key="1">
    <citation type="submission" date="2021-02" db="EMBL/GenBank/DDBJ databases">
        <title>Genome assembly of Pseudopithomyces chartarum.</title>
        <authorList>
            <person name="Jauregui R."/>
            <person name="Singh J."/>
            <person name="Voisey C."/>
        </authorList>
    </citation>
    <scope>NUCLEOTIDE SEQUENCE [LARGE SCALE GENOMIC DNA]</scope>
    <source>
        <strain evidence="1 2">AGR01</strain>
    </source>
</reference>
<keyword evidence="2" id="KW-1185">Reference proteome</keyword>
<protein>
    <submittedName>
        <fullName evidence="1">Uncharacterized protein</fullName>
    </submittedName>
</protein>
<evidence type="ECO:0000313" key="2">
    <source>
        <dbReference type="Proteomes" id="UP001280581"/>
    </source>
</evidence>
<comment type="caution">
    <text evidence="1">The sequence shown here is derived from an EMBL/GenBank/DDBJ whole genome shotgun (WGS) entry which is preliminary data.</text>
</comment>
<organism evidence="1 2">
    <name type="scientific">Pseudopithomyces chartarum</name>
    <dbReference type="NCBI Taxonomy" id="1892770"/>
    <lineage>
        <taxon>Eukaryota</taxon>
        <taxon>Fungi</taxon>
        <taxon>Dikarya</taxon>
        <taxon>Ascomycota</taxon>
        <taxon>Pezizomycotina</taxon>
        <taxon>Dothideomycetes</taxon>
        <taxon>Pleosporomycetidae</taxon>
        <taxon>Pleosporales</taxon>
        <taxon>Massarineae</taxon>
        <taxon>Didymosphaeriaceae</taxon>
        <taxon>Pseudopithomyces</taxon>
    </lineage>
</organism>
<accession>A0AAN6RI97</accession>
<gene>
    <name evidence="1" type="ORF">GRF29_96g1808327</name>
</gene>
<dbReference type="Proteomes" id="UP001280581">
    <property type="component" value="Unassembled WGS sequence"/>
</dbReference>
<dbReference type="AlphaFoldDB" id="A0AAN6RI97"/>